<name>A0A2V4ULM9_9GAMM</name>
<feature type="domain" description="ABC transmembrane type-1" evidence="11">
    <location>
        <begin position="92"/>
        <end position="294"/>
    </location>
</feature>
<evidence type="ECO:0000256" key="8">
    <source>
        <dbReference type="ARBA" id="ARBA00022989"/>
    </source>
</evidence>
<comment type="subcellular location">
    <subcellularLocation>
        <location evidence="10">Cell inner membrane</location>
        <topology evidence="10">Multi-pass membrane protein</topology>
    </subcellularLocation>
    <subcellularLocation>
        <location evidence="1">Cell membrane</location>
        <topology evidence="1">Multi-pass membrane protein</topology>
    </subcellularLocation>
</comment>
<feature type="transmembrane region" description="Helical" evidence="10">
    <location>
        <begin position="159"/>
        <end position="177"/>
    </location>
</feature>
<feature type="transmembrane region" description="Helical" evidence="10">
    <location>
        <begin position="38"/>
        <end position="63"/>
    </location>
</feature>
<evidence type="ECO:0000256" key="10">
    <source>
        <dbReference type="RuleBase" id="RU363043"/>
    </source>
</evidence>
<comment type="similarity">
    <text evidence="2 10">Belongs to the binding-protein-dependent transport system permease family. CysTW subfamily.</text>
</comment>
<dbReference type="InterPro" id="IPR051408">
    <property type="entry name" value="Phosphate_transprt_permease"/>
</dbReference>
<keyword evidence="4" id="KW-0813">Transport</keyword>
<dbReference type="NCBIfam" id="TIGR00974">
    <property type="entry name" value="3a0107s02c"/>
    <property type="match status" value="1"/>
</dbReference>
<dbReference type="RefSeq" id="WP_110922049.1">
    <property type="nucleotide sequence ID" value="NZ_QJSU01000001.1"/>
</dbReference>
<dbReference type="PANTHER" id="PTHR42922:SF1">
    <property type="entry name" value="PHOSPHATE TRANSPORT SYSTEM PERMEASE PROTEIN PSTA"/>
    <property type="match status" value="1"/>
</dbReference>
<dbReference type="GO" id="GO:0005886">
    <property type="term" value="C:plasma membrane"/>
    <property type="evidence" value="ECO:0007669"/>
    <property type="project" value="UniProtKB-SubCell"/>
</dbReference>
<dbReference type="PROSITE" id="PS50928">
    <property type="entry name" value="ABC_TM1"/>
    <property type="match status" value="1"/>
</dbReference>
<evidence type="ECO:0000313" key="12">
    <source>
        <dbReference type="EMBL" id="PYE41087.1"/>
    </source>
</evidence>
<comment type="caution">
    <text evidence="12">The sequence shown here is derived from an EMBL/GenBank/DDBJ whole genome shotgun (WGS) entry which is preliminary data.</text>
</comment>
<dbReference type="GO" id="GO:0005315">
    <property type="term" value="F:phosphate transmembrane transporter activity"/>
    <property type="evidence" value="ECO:0007669"/>
    <property type="project" value="InterPro"/>
</dbReference>
<dbReference type="GO" id="GO:0035435">
    <property type="term" value="P:phosphate ion transmembrane transport"/>
    <property type="evidence" value="ECO:0007669"/>
    <property type="project" value="InterPro"/>
</dbReference>
<feature type="transmembrane region" description="Helical" evidence="10">
    <location>
        <begin position="275"/>
        <end position="294"/>
    </location>
</feature>
<sequence length="304" mass="32816">MPSNNATNAINAPSPLNTGFEGRYNRSLYNKRRWANKVGLGFAMAAMVFGLFWLFWILLTLLVEGFQGIVQLPIFTADTPPPMSAGGLRNAIVGSVMLAFSGLFIGAPIGLMTGIYLSEFSQGSMLGKVTRFLNDILLSAPSIVIGLFIYALMVKGQSFSGWAGALALALIVIPVVVRTTENMLNLVPNSIREAAYALGTPKWKMVTQVTIKAARAGLTTGVLLAFARITGETAPLLFTALNNQYFSTDMGQPLANLPNTIYQFAMSPYDNWHTLAWAAALLITTSVLVLNILARFIGSRGQVK</sequence>
<evidence type="ECO:0000259" key="11">
    <source>
        <dbReference type="PROSITE" id="PS50928"/>
    </source>
</evidence>
<organism evidence="12 13">
    <name type="scientific">Psychrobacter fozii</name>
    <dbReference type="NCBI Taxonomy" id="198480"/>
    <lineage>
        <taxon>Bacteria</taxon>
        <taxon>Pseudomonadati</taxon>
        <taxon>Pseudomonadota</taxon>
        <taxon>Gammaproteobacteria</taxon>
        <taxon>Moraxellales</taxon>
        <taxon>Moraxellaceae</taxon>
        <taxon>Psychrobacter</taxon>
    </lineage>
</organism>
<evidence type="ECO:0000256" key="3">
    <source>
        <dbReference type="ARBA" id="ARBA00016864"/>
    </source>
</evidence>
<dbReference type="InterPro" id="IPR000515">
    <property type="entry name" value="MetI-like"/>
</dbReference>
<keyword evidence="5 10" id="KW-1003">Cell membrane</keyword>
<dbReference type="EMBL" id="QJSU01000001">
    <property type="protein sequence ID" value="PYE41087.1"/>
    <property type="molecule type" value="Genomic_DNA"/>
</dbReference>
<reference evidence="12 13" key="1">
    <citation type="submission" date="2018-06" db="EMBL/GenBank/DDBJ databases">
        <title>Genomic Encyclopedia of Type Strains, Phase III (KMG-III): the genomes of soil and plant-associated and newly described type strains.</title>
        <authorList>
            <person name="Whitman W."/>
        </authorList>
    </citation>
    <scope>NUCLEOTIDE SEQUENCE [LARGE SCALE GENOMIC DNA]</scope>
    <source>
        <strain evidence="12 13">CECT 5889</strain>
    </source>
</reference>
<dbReference type="SUPFAM" id="SSF161098">
    <property type="entry name" value="MetI-like"/>
    <property type="match status" value="1"/>
</dbReference>
<keyword evidence="8 10" id="KW-1133">Transmembrane helix</keyword>
<evidence type="ECO:0000313" key="13">
    <source>
        <dbReference type="Proteomes" id="UP000247746"/>
    </source>
</evidence>
<dbReference type="Proteomes" id="UP000247746">
    <property type="component" value="Unassembled WGS sequence"/>
</dbReference>
<feature type="transmembrane region" description="Helical" evidence="10">
    <location>
        <begin position="213"/>
        <end position="231"/>
    </location>
</feature>
<evidence type="ECO:0000256" key="9">
    <source>
        <dbReference type="ARBA" id="ARBA00023136"/>
    </source>
</evidence>
<keyword evidence="7 10" id="KW-0812">Transmembrane</keyword>
<evidence type="ECO:0000256" key="2">
    <source>
        <dbReference type="ARBA" id="ARBA00007069"/>
    </source>
</evidence>
<evidence type="ECO:0000256" key="4">
    <source>
        <dbReference type="ARBA" id="ARBA00022448"/>
    </source>
</evidence>
<feature type="transmembrane region" description="Helical" evidence="10">
    <location>
        <begin position="91"/>
        <end position="111"/>
    </location>
</feature>
<dbReference type="AlphaFoldDB" id="A0A2V4ULM9"/>
<evidence type="ECO:0000256" key="5">
    <source>
        <dbReference type="ARBA" id="ARBA00022475"/>
    </source>
</evidence>
<keyword evidence="6" id="KW-0592">Phosphate transport</keyword>
<feature type="transmembrane region" description="Helical" evidence="10">
    <location>
        <begin position="132"/>
        <end position="153"/>
    </location>
</feature>
<dbReference type="InterPro" id="IPR005672">
    <property type="entry name" value="Phosphate_PstA"/>
</dbReference>
<protein>
    <recommendedName>
        <fullName evidence="3 10">Phosphate transport system permease protein PstA</fullName>
    </recommendedName>
</protein>
<gene>
    <name evidence="12" type="ORF">DFP82_101407</name>
</gene>
<dbReference type="CDD" id="cd06261">
    <property type="entry name" value="TM_PBP2"/>
    <property type="match status" value="1"/>
</dbReference>
<dbReference type="PANTHER" id="PTHR42922">
    <property type="entry name" value="PHOSPHATE TRANSPORT SYSTEM PERMEASE PROTEIN PSTA"/>
    <property type="match status" value="1"/>
</dbReference>
<keyword evidence="13" id="KW-1185">Reference proteome</keyword>
<dbReference type="InterPro" id="IPR035906">
    <property type="entry name" value="MetI-like_sf"/>
</dbReference>
<dbReference type="OrthoDB" id="9775069at2"/>
<accession>A0A2V4ULM9</accession>
<dbReference type="Gene3D" id="1.10.3720.10">
    <property type="entry name" value="MetI-like"/>
    <property type="match status" value="1"/>
</dbReference>
<keyword evidence="9 10" id="KW-0472">Membrane</keyword>
<proteinExistence type="inferred from homology"/>
<evidence type="ECO:0000256" key="6">
    <source>
        <dbReference type="ARBA" id="ARBA00022592"/>
    </source>
</evidence>
<evidence type="ECO:0000256" key="7">
    <source>
        <dbReference type="ARBA" id="ARBA00022692"/>
    </source>
</evidence>
<dbReference type="Pfam" id="PF00528">
    <property type="entry name" value="BPD_transp_1"/>
    <property type="match status" value="1"/>
</dbReference>
<evidence type="ECO:0000256" key="1">
    <source>
        <dbReference type="ARBA" id="ARBA00004651"/>
    </source>
</evidence>